<dbReference type="CDD" id="cd08249">
    <property type="entry name" value="enoyl_reductase_like"/>
    <property type="match status" value="1"/>
</dbReference>
<reference evidence="2" key="1">
    <citation type="submission" date="2023-06" db="EMBL/GenBank/DDBJ databases">
        <authorList>
            <consortium name="Lawrence Berkeley National Laboratory"/>
            <person name="Ahrendt S."/>
            <person name="Sahu N."/>
            <person name="Indic B."/>
            <person name="Wong-Bajracharya J."/>
            <person name="Merenyi Z."/>
            <person name="Ke H.-M."/>
            <person name="Monk M."/>
            <person name="Kocsube S."/>
            <person name="Drula E."/>
            <person name="Lipzen A."/>
            <person name="Balint B."/>
            <person name="Henrissat B."/>
            <person name="Andreopoulos B."/>
            <person name="Martin F.M."/>
            <person name="Harder C.B."/>
            <person name="Rigling D."/>
            <person name="Ford K.L."/>
            <person name="Foster G.D."/>
            <person name="Pangilinan J."/>
            <person name="Papanicolaou A."/>
            <person name="Barry K."/>
            <person name="LaButti K."/>
            <person name="Viragh M."/>
            <person name="Koriabine M."/>
            <person name="Yan M."/>
            <person name="Riley R."/>
            <person name="Champramary S."/>
            <person name="Plett K.L."/>
            <person name="Tsai I.J."/>
            <person name="Slot J."/>
            <person name="Sipos G."/>
            <person name="Plett J."/>
            <person name="Nagy L.G."/>
            <person name="Grigoriev I.V."/>
        </authorList>
    </citation>
    <scope>NUCLEOTIDE SEQUENCE</scope>
    <source>
        <strain evidence="2">ICMP 16352</strain>
    </source>
</reference>
<dbReference type="Proteomes" id="UP001175227">
    <property type="component" value="Unassembled WGS sequence"/>
</dbReference>
<keyword evidence="3" id="KW-1185">Reference proteome</keyword>
<dbReference type="InterPro" id="IPR013154">
    <property type="entry name" value="ADH-like_N"/>
</dbReference>
<dbReference type="SUPFAM" id="SSF51735">
    <property type="entry name" value="NAD(P)-binding Rossmann-fold domains"/>
    <property type="match status" value="1"/>
</dbReference>
<dbReference type="SUPFAM" id="SSF50129">
    <property type="entry name" value="GroES-like"/>
    <property type="match status" value="1"/>
</dbReference>
<dbReference type="Pfam" id="PF00107">
    <property type="entry name" value="ADH_zinc_N"/>
    <property type="match status" value="1"/>
</dbReference>
<feature type="domain" description="Enoyl reductase (ER)" evidence="1">
    <location>
        <begin position="13"/>
        <end position="367"/>
    </location>
</feature>
<dbReference type="InterPro" id="IPR011032">
    <property type="entry name" value="GroES-like_sf"/>
</dbReference>
<accession>A0AA39PDL1</accession>
<dbReference type="AlphaFoldDB" id="A0AA39PDL1"/>
<sequence>MTTHVAIAAIAKGHFNEIHVPTEKPQHCEVLLKVEYALMVAFDTYVTDLGFATDTFPMVLGSNAAGTVVEVGPGVDDLKIGDRACDAMRFRYYVIAFAYQGSRSKAMQEYPIQSQTVCAKVHDSLSLASAATIPDNFVTAFHILFNELDLPVPKAFPSLESPPLSSAPILIYGAGSTAGQYAIRFLHAAGYKNIIVTASSKHHEYLASLGATATIDYRSPSLREDIAKAAGGDGKVVLAVDCFTTEGTVAEVSKVISQTGTVALLLPIKEGSNVRGEGDARMHIEIPKGRNSFPKSVNVRRVRTRLYQENAFQKENVMPRILPELLEKGIIQPNRIHLLDKGTFKERVAVGLDLLRHNKVSGEKLVVKIVKIEV</sequence>
<evidence type="ECO:0000313" key="2">
    <source>
        <dbReference type="EMBL" id="KAK0481388.1"/>
    </source>
</evidence>
<comment type="caution">
    <text evidence="2">The sequence shown here is derived from an EMBL/GenBank/DDBJ whole genome shotgun (WGS) entry which is preliminary data.</text>
</comment>
<dbReference type="Gene3D" id="3.90.180.10">
    <property type="entry name" value="Medium-chain alcohol dehydrogenases, catalytic domain"/>
    <property type="match status" value="1"/>
</dbReference>
<proteinExistence type="predicted"/>
<dbReference type="InterPro" id="IPR036291">
    <property type="entry name" value="NAD(P)-bd_dom_sf"/>
</dbReference>
<dbReference type="InterPro" id="IPR013149">
    <property type="entry name" value="ADH-like_C"/>
</dbReference>
<evidence type="ECO:0000259" key="1">
    <source>
        <dbReference type="SMART" id="SM00829"/>
    </source>
</evidence>
<dbReference type="SMART" id="SM00829">
    <property type="entry name" value="PKS_ER"/>
    <property type="match status" value="1"/>
</dbReference>
<organism evidence="2 3">
    <name type="scientific">Armillaria novae-zelandiae</name>
    <dbReference type="NCBI Taxonomy" id="153914"/>
    <lineage>
        <taxon>Eukaryota</taxon>
        <taxon>Fungi</taxon>
        <taxon>Dikarya</taxon>
        <taxon>Basidiomycota</taxon>
        <taxon>Agaricomycotina</taxon>
        <taxon>Agaricomycetes</taxon>
        <taxon>Agaricomycetidae</taxon>
        <taxon>Agaricales</taxon>
        <taxon>Marasmiineae</taxon>
        <taxon>Physalacriaceae</taxon>
        <taxon>Armillaria</taxon>
    </lineage>
</organism>
<gene>
    <name evidence="2" type="ORF">IW261DRAFT_1334571</name>
</gene>
<dbReference type="Pfam" id="PF08240">
    <property type="entry name" value="ADH_N"/>
    <property type="match status" value="1"/>
</dbReference>
<name>A0AA39PDL1_9AGAR</name>
<dbReference type="InterPro" id="IPR047122">
    <property type="entry name" value="Trans-enoyl_RdTase-like"/>
</dbReference>
<dbReference type="Gene3D" id="3.40.50.720">
    <property type="entry name" value="NAD(P)-binding Rossmann-like Domain"/>
    <property type="match status" value="1"/>
</dbReference>
<dbReference type="InterPro" id="IPR020843">
    <property type="entry name" value="ER"/>
</dbReference>
<dbReference type="PANTHER" id="PTHR45348:SF3">
    <property type="entry name" value="ENOYL REDUCTASE (ER) DOMAIN-CONTAINING PROTEIN"/>
    <property type="match status" value="1"/>
</dbReference>
<dbReference type="GO" id="GO:0016651">
    <property type="term" value="F:oxidoreductase activity, acting on NAD(P)H"/>
    <property type="evidence" value="ECO:0007669"/>
    <property type="project" value="InterPro"/>
</dbReference>
<protein>
    <submittedName>
        <fullName evidence="2">Chaperonin 10-like protein</fullName>
    </submittedName>
</protein>
<dbReference type="PANTHER" id="PTHR45348">
    <property type="entry name" value="HYPOTHETICAL OXIDOREDUCTASE (EUROFUNG)"/>
    <property type="match status" value="1"/>
</dbReference>
<dbReference type="EMBL" id="JAUEPR010000008">
    <property type="protein sequence ID" value="KAK0481388.1"/>
    <property type="molecule type" value="Genomic_DNA"/>
</dbReference>
<evidence type="ECO:0000313" key="3">
    <source>
        <dbReference type="Proteomes" id="UP001175227"/>
    </source>
</evidence>